<evidence type="ECO:0000313" key="2">
    <source>
        <dbReference type="Proteomes" id="UP000629468"/>
    </source>
</evidence>
<evidence type="ECO:0000313" key="1">
    <source>
        <dbReference type="EMBL" id="KAF7761534.1"/>
    </source>
</evidence>
<protein>
    <submittedName>
        <fullName evidence="1">Uncharacterized protein</fullName>
    </submittedName>
</protein>
<accession>A0A8H7C2L2</accession>
<name>A0A8H7C2L2_AGABI</name>
<dbReference type="AlphaFoldDB" id="A0A8H7C2L2"/>
<proteinExistence type="predicted"/>
<comment type="caution">
    <text evidence="1">The sequence shown here is derived from an EMBL/GenBank/DDBJ whole genome shotgun (WGS) entry which is preliminary data.</text>
</comment>
<gene>
    <name evidence="1" type="ORF">Agabi119p4_9526</name>
</gene>
<dbReference type="EMBL" id="JABXXO010000013">
    <property type="protein sequence ID" value="KAF7761534.1"/>
    <property type="molecule type" value="Genomic_DNA"/>
</dbReference>
<reference evidence="1 2" key="1">
    <citation type="journal article" name="Sci. Rep.">
        <title>Telomere-to-telomere assembled and centromere annotated genomes of the two main subspecies of the button mushroom Agaricus bisporus reveal especially polymorphic chromosome ends.</title>
        <authorList>
            <person name="Sonnenberg A.S.M."/>
            <person name="Sedaghat-Telgerd N."/>
            <person name="Lavrijssen B."/>
            <person name="Ohm R.A."/>
            <person name="Hendrickx P.M."/>
            <person name="Scholtmeijer K."/>
            <person name="Baars J.J.P."/>
            <person name="van Peer A."/>
        </authorList>
    </citation>
    <scope>NUCLEOTIDE SEQUENCE [LARGE SCALE GENOMIC DNA]</scope>
    <source>
        <strain evidence="1 2">H119_p4</strain>
    </source>
</reference>
<organism evidence="1 2">
    <name type="scientific">Agaricus bisporus var. burnettii</name>
    <dbReference type="NCBI Taxonomy" id="192524"/>
    <lineage>
        <taxon>Eukaryota</taxon>
        <taxon>Fungi</taxon>
        <taxon>Dikarya</taxon>
        <taxon>Basidiomycota</taxon>
        <taxon>Agaricomycotina</taxon>
        <taxon>Agaricomycetes</taxon>
        <taxon>Agaricomycetidae</taxon>
        <taxon>Agaricales</taxon>
        <taxon>Agaricineae</taxon>
        <taxon>Agaricaceae</taxon>
        <taxon>Agaricus</taxon>
    </lineage>
</organism>
<sequence>MSTEPPSNRSPDPELDILEKLATGLADELAEAENSLDGDDVDPLKVAQIKSLQENLDRLMCMLGWAVTSDHLGHKFQITCSGTLEMKSDSQSPIVTPDWNFGEGLWTEEETFQSLLRISQRHIFTTRRAVLHWIDPVFTRVLAMTSRPGAMSRENCTITQTENARVSGARDGQFYRVAGFIDCSGFPGMSEVDFLTSDGFDLSCLREFPTNFLFVQAVDGEKDLKLKIPQAILEMYACTMCLGKKVIRGVITNSHEWMFLILQLNDDGDGGMYFQSEIIKLVDPVTLELEREVFALLTKIIAHWVRHSHEVIGNDDLFICKNKVDGI</sequence>
<dbReference type="Proteomes" id="UP000629468">
    <property type="component" value="Unassembled WGS sequence"/>
</dbReference>